<reference evidence="3" key="2">
    <citation type="submission" date="2021-09" db="EMBL/GenBank/DDBJ databases">
        <authorList>
            <person name="Jia N."/>
            <person name="Wang J."/>
            <person name="Shi W."/>
            <person name="Du L."/>
            <person name="Sun Y."/>
            <person name="Zhan W."/>
            <person name="Jiang J."/>
            <person name="Wang Q."/>
            <person name="Zhang B."/>
            <person name="Ji P."/>
            <person name="Sakyi L.B."/>
            <person name="Cui X."/>
            <person name="Yuan T."/>
            <person name="Jiang B."/>
            <person name="Yang W."/>
            <person name="Lam T.T.-Y."/>
            <person name="Chang Q."/>
            <person name="Ding S."/>
            <person name="Wang X."/>
            <person name="Zhu J."/>
            <person name="Ruan X."/>
            <person name="Zhao L."/>
            <person name="Wei J."/>
            <person name="Que T."/>
            <person name="Du C."/>
            <person name="Cheng J."/>
            <person name="Dai P."/>
            <person name="Han X."/>
            <person name="Huang E."/>
            <person name="Gao Y."/>
            <person name="Liu J."/>
            <person name="Shao H."/>
            <person name="Ye R."/>
            <person name="Li L."/>
            <person name="Wei W."/>
            <person name="Wang X."/>
            <person name="Wang C."/>
            <person name="Huo Q."/>
            <person name="Li W."/>
            <person name="Guo W."/>
            <person name="Chen H."/>
            <person name="Chen S."/>
            <person name="Zhou L."/>
            <person name="Zhou L."/>
            <person name="Ni X."/>
            <person name="Tian J."/>
            <person name="Zhou Y."/>
            <person name="Sheng Y."/>
            <person name="Liu T."/>
            <person name="Pan Y."/>
            <person name="Xia L."/>
            <person name="Li J."/>
            <person name="Zhao F."/>
            <person name="Cao W."/>
        </authorList>
    </citation>
    <scope>NUCLEOTIDE SEQUENCE</scope>
    <source>
        <strain evidence="3">Rmic-2018</strain>
        <tissue evidence="3">Larvae</tissue>
    </source>
</reference>
<dbReference type="Proteomes" id="UP000821866">
    <property type="component" value="Chromosome 2"/>
</dbReference>
<dbReference type="AlphaFoldDB" id="A0A9J6EH07"/>
<evidence type="ECO:0000313" key="3">
    <source>
        <dbReference type="EMBL" id="KAH8033771.1"/>
    </source>
</evidence>
<feature type="region of interest" description="Disordered" evidence="1">
    <location>
        <begin position="72"/>
        <end position="99"/>
    </location>
</feature>
<feature type="signal peptide" evidence="2">
    <location>
        <begin position="1"/>
        <end position="25"/>
    </location>
</feature>
<reference evidence="3" key="1">
    <citation type="journal article" date="2020" name="Cell">
        <title>Large-Scale Comparative Analyses of Tick Genomes Elucidate Their Genetic Diversity and Vector Capacities.</title>
        <authorList>
            <consortium name="Tick Genome and Microbiome Consortium (TIGMIC)"/>
            <person name="Jia N."/>
            <person name="Wang J."/>
            <person name="Shi W."/>
            <person name="Du L."/>
            <person name="Sun Y."/>
            <person name="Zhan W."/>
            <person name="Jiang J.F."/>
            <person name="Wang Q."/>
            <person name="Zhang B."/>
            <person name="Ji P."/>
            <person name="Bell-Sakyi L."/>
            <person name="Cui X.M."/>
            <person name="Yuan T.T."/>
            <person name="Jiang B.G."/>
            <person name="Yang W.F."/>
            <person name="Lam T.T."/>
            <person name="Chang Q.C."/>
            <person name="Ding S.J."/>
            <person name="Wang X.J."/>
            <person name="Zhu J.G."/>
            <person name="Ruan X.D."/>
            <person name="Zhao L."/>
            <person name="Wei J.T."/>
            <person name="Ye R.Z."/>
            <person name="Que T.C."/>
            <person name="Du C.H."/>
            <person name="Zhou Y.H."/>
            <person name="Cheng J.X."/>
            <person name="Dai P.F."/>
            <person name="Guo W.B."/>
            <person name="Han X.H."/>
            <person name="Huang E.J."/>
            <person name="Li L.F."/>
            <person name="Wei W."/>
            <person name="Gao Y.C."/>
            <person name="Liu J.Z."/>
            <person name="Shao H.Z."/>
            <person name="Wang X."/>
            <person name="Wang C.C."/>
            <person name="Yang T.C."/>
            <person name="Huo Q.B."/>
            <person name="Li W."/>
            <person name="Chen H.Y."/>
            <person name="Chen S.E."/>
            <person name="Zhou L.G."/>
            <person name="Ni X.B."/>
            <person name="Tian J.H."/>
            <person name="Sheng Y."/>
            <person name="Liu T."/>
            <person name="Pan Y.S."/>
            <person name="Xia L.Y."/>
            <person name="Li J."/>
            <person name="Zhao F."/>
            <person name="Cao W.C."/>
        </authorList>
    </citation>
    <scope>NUCLEOTIDE SEQUENCE</scope>
    <source>
        <strain evidence="3">Rmic-2018</strain>
    </source>
</reference>
<protein>
    <submittedName>
        <fullName evidence="3">Uncharacterized protein</fullName>
    </submittedName>
</protein>
<keyword evidence="4" id="KW-1185">Reference proteome</keyword>
<accession>A0A9J6EH07</accession>
<sequence>MTGLGGTVRSIMLNYVLFVIQVCLGFHGTERASLLGCCGHSATTPMSSSIQHVQLGTTQLPLSAWQNEPHNDATLLTSRPEDPSGAPATSGTSAGLHKKRPNMTRARFTGLGGTVRSIMLNYVLFVIQSAENFFFTLRRKNPVPRVPELMFSLRASTMAQFLRPSKNGSYTEEDCFILTGMAYDNKPHQSKMCVVCLSDLLDIQDLEHESLECLAGYVVAQVKKANSCQACVEAISSSGEGNKLFVPTVASDRRPAGCGDDSHAARASNLLNVAARQPCWFGGCSQEQRRNGTRGATGGRRRKFLPRRSDGLVFVDIAVASGIKNIR</sequence>
<dbReference type="EMBL" id="JABSTU010000004">
    <property type="protein sequence ID" value="KAH8033771.1"/>
    <property type="molecule type" value="Genomic_DNA"/>
</dbReference>
<name>A0A9J6EH07_RHIMP</name>
<comment type="caution">
    <text evidence="3">The sequence shown here is derived from an EMBL/GenBank/DDBJ whole genome shotgun (WGS) entry which is preliminary data.</text>
</comment>
<organism evidence="3 4">
    <name type="scientific">Rhipicephalus microplus</name>
    <name type="common">Cattle tick</name>
    <name type="synonym">Boophilus microplus</name>
    <dbReference type="NCBI Taxonomy" id="6941"/>
    <lineage>
        <taxon>Eukaryota</taxon>
        <taxon>Metazoa</taxon>
        <taxon>Ecdysozoa</taxon>
        <taxon>Arthropoda</taxon>
        <taxon>Chelicerata</taxon>
        <taxon>Arachnida</taxon>
        <taxon>Acari</taxon>
        <taxon>Parasitiformes</taxon>
        <taxon>Ixodida</taxon>
        <taxon>Ixodoidea</taxon>
        <taxon>Ixodidae</taxon>
        <taxon>Rhipicephalinae</taxon>
        <taxon>Rhipicephalus</taxon>
        <taxon>Boophilus</taxon>
    </lineage>
</organism>
<gene>
    <name evidence="3" type="ORF">HPB51_016226</name>
</gene>
<feature type="chain" id="PRO_5039917222" evidence="2">
    <location>
        <begin position="26"/>
        <end position="327"/>
    </location>
</feature>
<evidence type="ECO:0000313" key="4">
    <source>
        <dbReference type="Proteomes" id="UP000821866"/>
    </source>
</evidence>
<evidence type="ECO:0000256" key="2">
    <source>
        <dbReference type="SAM" id="SignalP"/>
    </source>
</evidence>
<keyword evidence="2" id="KW-0732">Signal</keyword>
<evidence type="ECO:0000256" key="1">
    <source>
        <dbReference type="SAM" id="MobiDB-lite"/>
    </source>
</evidence>
<proteinExistence type="predicted"/>